<name>A0A165WET8_9AGAM</name>
<reference evidence="7 8" key="1">
    <citation type="journal article" date="2016" name="Mol. Biol. Evol.">
        <title>Comparative Genomics of Early-Diverging Mushroom-Forming Fungi Provides Insights into the Origins of Lignocellulose Decay Capabilities.</title>
        <authorList>
            <person name="Nagy L.G."/>
            <person name="Riley R."/>
            <person name="Tritt A."/>
            <person name="Adam C."/>
            <person name="Daum C."/>
            <person name="Floudas D."/>
            <person name="Sun H."/>
            <person name="Yadav J.S."/>
            <person name="Pangilinan J."/>
            <person name="Larsson K.H."/>
            <person name="Matsuura K."/>
            <person name="Barry K."/>
            <person name="Labutti K."/>
            <person name="Kuo R."/>
            <person name="Ohm R.A."/>
            <person name="Bhattacharya S.S."/>
            <person name="Shirouzu T."/>
            <person name="Yoshinaga Y."/>
            <person name="Martin F.M."/>
            <person name="Grigoriev I.V."/>
            <person name="Hibbett D.S."/>
        </authorList>
    </citation>
    <scope>NUCLEOTIDE SEQUENCE [LARGE SCALE GENOMIC DNA]</scope>
    <source>
        <strain evidence="7 8">HHB10207 ss-3</strain>
    </source>
</reference>
<evidence type="ECO:0000313" key="8">
    <source>
        <dbReference type="Proteomes" id="UP000076798"/>
    </source>
</evidence>
<dbReference type="GO" id="GO:0005694">
    <property type="term" value="C:chromosome"/>
    <property type="evidence" value="ECO:0007669"/>
    <property type="project" value="TreeGrafter"/>
</dbReference>
<dbReference type="InterPro" id="IPR027417">
    <property type="entry name" value="P-loop_NTPase"/>
</dbReference>
<dbReference type="GO" id="GO:0043138">
    <property type="term" value="F:3'-5' DNA helicase activity"/>
    <property type="evidence" value="ECO:0007669"/>
    <property type="project" value="UniProtKB-EC"/>
</dbReference>
<feature type="non-terminal residue" evidence="7">
    <location>
        <position position="1"/>
    </location>
</feature>
<evidence type="ECO:0000313" key="7">
    <source>
        <dbReference type="EMBL" id="KZT31068.1"/>
    </source>
</evidence>
<protein>
    <recommendedName>
        <fullName evidence="5">DNA 3'-5' helicase</fullName>
        <ecNumber evidence="5">5.6.2.4</ecNumber>
    </recommendedName>
</protein>
<evidence type="ECO:0000256" key="1">
    <source>
        <dbReference type="ARBA" id="ARBA00005446"/>
    </source>
</evidence>
<dbReference type="STRING" id="1314776.A0A165WET8"/>
<evidence type="ECO:0000256" key="5">
    <source>
        <dbReference type="ARBA" id="ARBA00034808"/>
    </source>
</evidence>
<dbReference type="Gene3D" id="3.40.50.300">
    <property type="entry name" value="P-loop containing nucleotide triphosphate hydrolases"/>
    <property type="match status" value="1"/>
</dbReference>
<comment type="similarity">
    <text evidence="1">Belongs to the helicase family. RecQ subfamily.</text>
</comment>
<proteinExistence type="inferred from homology"/>
<evidence type="ECO:0000256" key="2">
    <source>
        <dbReference type="ARBA" id="ARBA00023125"/>
    </source>
</evidence>
<accession>A0A165WET8</accession>
<dbReference type="GO" id="GO:0005524">
    <property type="term" value="F:ATP binding"/>
    <property type="evidence" value="ECO:0007669"/>
    <property type="project" value="InterPro"/>
</dbReference>
<keyword evidence="2" id="KW-0238">DNA-binding</keyword>
<evidence type="ECO:0000259" key="6">
    <source>
        <dbReference type="Pfam" id="PF00270"/>
    </source>
</evidence>
<feature type="non-terminal residue" evidence="7">
    <location>
        <position position="108"/>
    </location>
</feature>
<dbReference type="EMBL" id="KV428912">
    <property type="protein sequence ID" value="KZT31068.1"/>
    <property type="molecule type" value="Genomic_DNA"/>
</dbReference>
<evidence type="ECO:0000256" key="3">
    <source>
        <dbReference type="ARBA" id="ARBA00023235"/>
    </source>
</evidence>
<dbReference type="PANTHER" id="PTHR13710">
    <property type="entry name" value="DNA HELICASE RECQ FAMILY MEMBER"/>
    <property type="match status" value="1"/>
</dbReference>
<keyword evidence="3" id="KW-0413">Isomerase</keyword>
<gene>
    <name evidence="7" type="ORF">SISSUDRAFT_956983</name>
</gene>
<dbReference type="EC" id="5.6.2.4" evidence="5"/>
<dbReference type="SUPFAM" id="SSF52540">
    <property type="entry name" value="P-loop containing nucleoside triphosphate hydrolases"/>
    <property type="match status" value="1"/>
</dbReference>
<dbReference type="PANTHER" id="PTHR13710:SF105">
    <property type="entry name" value="ATP-DEPENDENT DNA HELICASE Q1"/>
    <property type="match status" value="1"/>
</dbReference>
<dbReference type="AlphaFoldDB" id="A0A165WET8"/>
<dbReference type="Pfam" id="PF00270">
    <property type="entry name" value="DEAD"/>
    <property type="match status" value="1"/>
</dbReference>
<organism evidence="7 8">
    <name type="scientific">Sistotremastrum suecicum HHB10207 ss-3</name>
    <dbReference type="NCBI Taxonomy" id="1314776"/>
    <lineage>
        <taxon>Eukaryota</taxon>
        <taxon>Fungi</taxon>
        <taxon>Dikarya</taxon>
        <taxon>Basidiomycota</taxon>
        <taxon>Agaricomycotina</taxon>
        <taxon>Agaricomycetes</taxon>
        <taxon>Sistotremastrales</taxon>
        <taxon>Sistotremastraceae</taxon>
        <taxon>Sistotremastrum</taxon>
    </lineage>
</organism>
<keyword evidence="8" id="KW-1185">Reference proteome</keyword>
<dbReference type="GO" id="GO:0003677">
    <property type="term" value="F:DNA binding"/>
    <property type="evidence" value="ECO:0007669"/>
    <property type="project" value="UniProtKB-KW"/>
</dbReference>
<comment type="catalytic activity">
    <reaction evidence="4">
        <text>Couples ATP hydrolysis with the unwinding of duplex DNA by translocating in the 3'-5' direction.</text>
        <dbReference type="EC" id="5.6.2.4"/>
    </reaction>
</comment>
<dbReference type="GO" id="GO:0009378">
    <property type="term" value="F:four-way junction helicase activity"/>
    <property type="evidence" value="ECO:0007669"/>
    <property type="project" value="TreeGrafter"/>
</dbReference>
<dbReference type="GO" id="GO:0006281">
    <property type="term" value="P:DNA repair"/>
    <property type="evidence" value="ECO:0007669"/>
    <property type="project" value="TreeGrafter"/>
</dbReference>
<dbReference type="GO" id="GO:0005737">
    <property type="term" value="C:cytoplasm"/>
    <property type="evidence" value="ECO:0007669"/>
    <property type="project" value="TreeGrafter"/>
</dbReference>
<dbReference type="Proteomes" id="UP000076798">
    <property type="component" value="Unassembled WGS sequence"/>
</dbReference>
<sequence length="108" mass="12176">RAIICSPEAALQNGHLTKYWAKLKSQKIAVRLVLDEAHCVMDWAKFRQEYKHMLELKANLPSTTSVYVTSATLTSSGVETLKTLLGLRPHRTMVVRRSNNRPNLGICV</sequence>
<feature type="domain" description="DEAD/DEAH-box helicase" evidence="6">
    <location>
        <begin position="4"/>
        <end position="79"/>
    </location>
</feature>
<dbReference type="OrthoDB" id="2499463at2759"/>
<evidence type="ECO:0000256" key="4">
    <source>
        <dbReference type="ARBA" id="ARBA00034617"/>
    </source>
</evidence>
<dbReference type="InterPro" id="IPR011545">
    <property type="entry name" value="DEAD/DEAH_box_helicase_dom"/>
</dbReference>
<dbReference type="GO" id="GO:0006310">
    <property type="term" value="P:DNA recombination"/>
    <property type="evidence" value="ECO:0007669"/>
    <property type="project" value="TreeGrafter"/>
</dbReference>